<dbReference type="PANTHER" id="PTHR23117:SF13">
    <property type="entry name" value="GUANYLATE KINASE"/>
    <property type="match status" value="1"/>
</dbReference>
<evidence type="ECO:0000256" key="6">
    <source>
        <dbReference type="ARBA" id="ARBA00022490"/>
    </source>
</evidence>
<keyword evidence="10" id="KW-0067">ATP-binding</keyword>
<dbReference type="RefSeq" id="WP_090843316.1">
    <property type="nucleotide sequence ID" value="NZ_FNIL01000008.1"/>
</dbReference>
<dbReference type="GO" id="GO:0004385">
    <property type="term" value="F:GMP kinase activity"/>
    <property type="evidence" value="ECO:0007669"/>
    <property type="project" value="UniProtKB-EC"/>
</dbReference>
<keyword evidence="8" id="KW-0547">Nucleotide-binding</keyword>
<dbReference type="NCBIfam" id="TIGR03263">
    <property type="entry name" value="guanyl_kin"/>
    <property type="match status" value="1"/>
</dbReference>
<evidence type="ECO:0000313" key="15">
    <source>
        <dbReference type="Proteomes" id="UP000198778"/>
    </source>
</evidence>
<evidence type="ECO:0000256" key="1">
    <source>
        <dbReference type="ARBA" id="ARBA00003531"/>
    </source>
</evidence>
<dbReference type="CDD" id="cd00071">
    <property type="entry name" value="GMPK"/>
    <property type="match status" value="1"/>
</dbReference>
<dbReference type="OrthoDB" id="9808150at2"/>
<dbReference type="Gene3D" id="3.40.50.300">
    <property type="entry name" value="P-loop containing nucleotide triphosphate hydrolases"/>
    <property type="match status" value="1"/>
</dbReference>
<dbReference type="Pfam" id="PF00625">
    <property type="entry name" value="Guanylate_kin"/>
    <property type="match status" value="1"/>
</dbReference>
<evidence type="ECO:0000256" key="5">
    <source>
        <dbReference type="ARBA" id="ARBA00016296"/>
    </source>
</evidence>
<keyword evidence="9 14" id="KW-0418">Kinase</keyword>
<dbReference type="InterPro" id="IPR008144">
    <property type="entry name" value="Guanylate_kin-like_dom"/>
</dbReference>
<dbReference type="Gene3D" id="3.30.63.10">
    <property type="entry name" value="Guanylate Kinase phosphate binding domain"/>
    <property type="match status" value="1"/>
</dbReference>
<dbReference type="EC" id="2.7.4.8" evidence="4"/>
<feature type="domain" description="Guanylate kinase-like" evidence="13">
    <location>
        <begin position="2"/>
        <end position="179"/>
    </location>
</feature>
<dbReference type="SMART" id="SM00072">
    <property type="entry name" value="GuKc"/>
    <property type="match status" value="1"/>
</dbReference>
<evidence type="ECO:0000256" key="12">
    <source>
        <dbReference type="ARBA" id="ARBA00048594"/>
    </source>
</evidence>
<dbReference type="Proteomes" id="UP000198778">
    <property type="component" value="Unassembled WGS sequence"/>
</dbReference>
<dbReference type="InterPro" id="IPR027417">
    <property type="entry name" value="P-loop_NTPase"/>
</dbReference>
<gene>
    <name evidence="14" type="ORF">SAMN04488053_10892</name>
</gene>
<comment type="similarity">
    <text evidence="3">Belongs to the guanylate kinase family.</text>
</comment>
<dbReference type="GO" id="GO:0005829">
    <property type="term" value="C:cytosol"/>
    <property type="evidence" value="ECO:0007669"/>
    <property type="project" value="TreeGrafter"/>
</dbReference>
<dbReference type="PANTHER" id="PTHR23117">
    <property type="entry name" value="GUANYLATE KINASE-RELATED"/>
    <property type="match status" value="1"/>
</dbReference>
<comment type="catalytic activity">
    <reaction evidence="12">
        <text>GMP + ATP = GDP + ADP</text>
        <dbReference type="Rhea" id="RHEA:20780"/>
        <dbReference type="ChEBI" id="CHEBI:30616"/>
        <dbReference type="ChEBI" id="CHEBI:58115"/>
        <dbReference type="ChEBI" id="CHEBI:58189"/>
        <dbReference type="ChEBI" id="CHEBI:456216"/>
        <dbReference type="EC" id="2.7.4.8"/>
    </reaction>
</comment>
<protein>
    <recommendedName>
        <fullName evidence="5">Guanylate kinase</fullName>
        <ecNumber evidence="4">2.7.4.8</ecNumber>
    </recommendedName>
    <alternativeName>
        <fullName evidence="11">GMP kinase</fullName>
    </alternativeName>
</protein>
<keyword evidence="15" id="KW-1185">Reference proteome</keyword>
<keyword evidence="7" id="KW-0808">Transferase</keyword>
<accession>A0A1H0HH77</accession>
<reference evidence="15" key="1">
    <citation type="submission" date="2016-10" db="EMBL/GenBank/DDBJ databases">
        <authorList>
            <person name="Varghese N."/>
            <person name="Submissions S."/>
        </authorList>
    </citation>
    <scope>NUCLEOTIDE SEQUENCE [LARGE SCALE GENOMIC DNA]</scope>
    <source>
        <strain evidence="15">CGMCC 1.10369</strain>
    </source>
</reference>
<evidence type="ECO:0000256" key="10">
    <source>
        <dbReference type="ARBA" id="ARBA00022840"/>
    </source>
</evidence>
<dbReference type="PROSITE" id="PS00856">
    <property type="entry name" value="GUANYLATE_KINASE_1"/>
    <property type="match status" value="1"/>
</dbReference>
<proteinExistence type="inferred from homology"/>
<comment type="function">
    <text evidence="1">Essential for recycling GMP and indirectly, cGMP.</text>
</comment>
<sequence>MKKIFILSGFAGAGKNAIINNLLEIESSLTYIPSYTTRNKREGEAQGNPYQFVSMEQFQHMVAKNDFIEYEEVHGNLYGTPLSSYELAFKEGKTIVKDIDVNGAVKFKERFPQAALIFIQPTNPEDVLERMRNRGDKEADIMKRMQRIEYELQLKDKFDYTVYNDDLAQATKECLEIIKNEAELS</sequence>
<dbReference type="FunFam" id="3.30.63.10:FF:000005">
    <property type="entry name" value="Guanylate kinase"/>
    <property type="match status" value="1"/>
</dbReference>
<dbReference type="STRING" id="745820.SAMN04488053_10892"/>
<dbReference type="InterPro" id="IPR017665">
    <property type="entry name" value="Guanylate_kinase"/>
</dbReference>
<comment type="subcellular location">
    <subcellularLocation>
        <location evidence="2">Cytoplasm</location>
    </subcellularLocation>
</comment>
<organism evidence="14 15">
    <name type="scientific">Alkalicoccus daliensis</name>
    <dbReference type="NCBI Taxonomy" id="745820"/>
    <lineage>
        <taxon>Bacteria</taxon>
        <taxon>Bacillati</taxon>
        <taxon>Bacillota</taxon>
        <taxon>Bacilli</taxon>
        <taxon>Bacillales</taxon>
        <taxon>Bacillaceae</taxon>
        <taxon>Alkalicoccus</taxon>
    </lineage>
</organism>
<evidence type="ECO:0000256" key="8">
    <source>
        <dbReference type="ARBA" id="ARBA00022741"/>
    </source>
</evidence>
<dbReference type="InterPro" id="IPR008145">
    <property type="entry name" value="GK/Ca_channel_bsu"/>
</dbReference>
<evidence type="ECO:0000313" key="14">
    <source>
        <dbReference type="EMBL" id="SDO18211.1"/>
    </source>
</evidence>
<evidence type="ECO:0000256" key="9">
    <source>
        <dbReference type="ARBA" id="ARBA00022777"/>
    </source>
</evidence>
<evidence type="ECO:0000256" key="3">
    <source>
        <dbReference type="ARBA" id="ARBA00005790"/>
    </source>
</evidence>
<evidence type="ECO:0000256" key="2">
    <source>
        <dbReference type="ARBA" id="ARBA00004496"/>
    </source>
</evidence>
<evidence type="ECO:0000256" key="11">
    <source>
        <dbReference type="ARBA" id="ARBA00030128"/>
    </source>
</evidence>
<dbReference type="AlphaFoldDB" id="A0A1H0HH77"/>
<name>A0A1H0HH77_9BACI</name>
<evidence type="ECO:0000256" key="7">
    <source>
        <dbReference type="ARBA" id="ARBA00022679"/>
    </source>
</evidence>
<dbReference type="PROSITE" id="PS50052">
    <property type="entry name" value="GUANYLATE_KINASE_2"/>
    <property type="match status" value="1"/>
</dbReference>
<evidence type="ECO:0000259" key="13">
    <source>
        <dbReference type="PROSITE" id="PS50052"/>
    </source>
</evidence>
<dbReference type="GO" id="GO:0005524">
    <property type="term" value="F:ATP binding"/>
    <property type="evidence" value="ECO:0007669"/>
    <property type="project" value="UniProtKB-KW"/>
</dbReference>
<dbReference type="InterPro" id="IPR020590">
    <property type="entry name" value="Guanylate_kinase_CS"/>
</dbReference>
<dbReference type="EMBL" id="FNIL01000008">
    <property type="protein sequence ID" value="SDO18211.1"/>
    <property type="molecule type" value="Genomic_DNA"/>
</dbReference>
<keyword evidence="6" id="KW-0963">Cytoplasm</keyword>
<dbReference type="SUPFAM" id="SSF52540">
    <property type="entry name" value="P-loop containing nucleoside triphosphate hydrolases"/>
    <property type="match status" value="1"/>
</dbReference>
<evidence type="ECO:0000256" key="4">
    <source>
        <dbReference type="ARBA" id="ARBA00012961"/>
    </source>
</evidence>